<dbReference type="PANTHER" id="PTHR33281">
    <property type="entry name" value="UPF0187 PROTEIN YNEE"/>
    <property type="match status" value="1"/>
</dbReference>
<gene>
    <name evidence="10" type="ORF">DB32_002145</name>
</gene>
<dbReference type="OrthoDB" id="445589at2"/>
<feature type="transmembrane region" description="Helical" evidence="9">
    <location>
        <begin position="20"/>
        <end position="42"/>
    </location>
</feature>
<keyword evidence="6" id="KW-0406">Ion transport</keyword>
<reference evidence="10 11" key="1">
    <citation type="submission" date="2015-03" db="EMBL/GenBank/DDBJ databases">
        <title>Genome assembly of Sandaracinus amylolyticus DSM 53668.</title>
        <authorList>
            <person name="Sharma G."/>
            <person name="Subramanian S."/>
        </authorList>
    </citation>
    <scope>NUCLEOTIDE SEQUENCE [LARGE SCALE GENOMIC DNA]</scope>
    <source>
        <strain evidence="10 11">DSM 53668</strain>
    </source>
</reference>
<comment type="similarity">
    <text evidence="8">Belongs to the anion channel-forming bestrophin (TC 1.A.46) family.</text>
</comment>
<evidence type="ECO:0000256" key="4">
    <source>
        <dbReference type="ARBA" id="ARBA00022692"/>
    </source>
</evidence>
<dbReference type="RefSeq" id="WP_053232280.1">
    <property type="nucleotide sequence ID" value="NZ_CP011125.1"/>
</dbReference>
<sequence>MMVSTRGSLLGMLQWQQHSVVLFAASAGLVIALREVLGWHWLRIPTTPVAIVGGALGIFVSFRTNAAYARWWEGRQLWGRLINVSRMFCSQVLAYLPRAEDGAPSALQRRLIERHVLYVHVLRCLLRDQVPWTDEDVVRFSDAATREALKSETNATHALLDRQLAELAREADAGRLAPLRMDALDRSIGGLLDVQGGCERIKRTPMPRGYGYFAEQLIRAFGLLFPMAIAEDLWVLSIPINVLVCLAFMMISEVGRVLEDPFTLFWNALPLSALTRTIESNLRQRLGDEDIRPMLRPDANGVLM</sequence>
<evidence type="ECO:0000256" key="6">
    <source>
        <dbReference type="ARBA" id="ARBA00023065"/>
    </source>
</evidence>
<dbReference type="STRING" id="927083.DB32_002145"/>
<evidence type="ECO:0000256" key="1">
    <source>
        <dbReference type="ARBA" id="ARBA00004651"/>
    </source>
</evidence>
<keyword evidence="3" id="KW-1003">Cell membrane</keyword>
<dbReference type="KEGG" id="samy:DB32_002145"/>
<comment type="subcellular location">
    <subcellularLocation>
        <location evidence="1">Cell membrane</location>
        <topology evidence="1">Multi-pass membrane protein</topology>
    </subcellularLocation>
</comment>
<keyword evidence="7 9" id="KW-0472">Membrane</keyword>
<dbReference type="GO" id="GO:0005254">
    <property type="term" value="F:chloride channel activity"/>
    <property type="evidence" value="ECO:0007669"/>
    <property type="project" value="InterPro"/>
</dbReference>
<keyword evidence="4 9" id="KW-0812">Transmembrane</keyword>
<evidence type="ECO:0000313" key="10">
    <source>
        <dbReference type="EMBL" id="AKF04996.1"/>
    </source>
</evidence>
<feature type="transmembrane region" description="Helical" evidence="9">
    <location>
        <begin position="233"/>
        <end position="251"/>
    </location>
</feature>
<accession>A0A0F6W1P5</accession>
<evidence type="ECO:0000313" key="11">
    <source>
        <dbReference type="Proteomes" id="UP000034883"/>
    </source>
</evidence>
<evidence type="ECO:0000256" key="5">
    <source>
        <dbReference type="ARBA" id="ARBA00022989"/>
    </source>
</evidence>
<evidence type="ECO:0000256" key="7">
    <source>
        <dbReference type="ARBA" id="ARBA00023136"/>
    </source>
</evidence>
<evidence type="ECO:0000256" key="8">
    <source>
        <dbReference type="ARBA" id="ARBA00034708"/>
    </source>
</evidence>
<keyword evidence="5 9" id="KW-1133">Transmembrane helix</keyword>
<dbReference type="InterPro" id="IPR044669">
    <property type="entry name" value="YneE/VCCN1/2-like"/>
</dbReference>
<name>A0A0F6W1P5_9BACT</name>
<dbReference type="GO" id="GO:0005886">
    <property type="term" value="C:plasma membrane"/>
    <property type="evidence" value="ECO:0007669"/>
    <property type="project" value="UniProtKB-SubCell"/>
</dbReference>
<keyword evidence="11" id="KW-1185">Reference proteome</keyword>
<keyword evidence="2" id="KW-0813">Transport</keyword>
<feature type="transmembrane region" description="Helical" evidence="9">
    <location>
        <begin position="48"/>
        <end position="68"/>
    </location>
</feature>
<evidence type="ECO:0000256" key="2">
    <source>
        <dbReference type="ARBA" id="ARBA00022448"/>
    </source>
</evidence>
<evidence type="ECO:0000256" key="3">
    <source>
        <dbReference type="ARBA" id="ARBA00022475"/>
    </source>
</evidence>
<dbReference type="Proteomes" id="UP000034883">
    <property type="component" value="Chromosome"/>
</dbReference>
<evidence type="ECO:0000256" key="9">
    <source>
        <dbReference type="SAM" id="Phobius"/>
    </source>
</evidence>
<dbReference type="Pfam" id="PF25539">
    <property type="entry name" value="Bestrophin_2"/>
    <property type="match status" value="1"/>
</dbReference>
<organism evidence="10 11">
    <name type="scientific">Sandaracinus amylolyticus</name>
    <dbReference type="NCBI Taxonomy" id="927083"/>
    <lineage>
        <taxon>Bacteria</taxon>
        <taxon>Pseudomonadati</taxon>
        <taxon>Myxococcota</taxon>
        <taxon>Polyangia</taxon>
        <taxon>Polyangiales</taxon>
        <taxon>Sandaracinaceae</taxon>
        <taxon>Sandaracinus</taxon>
    </lineage>
</organism>
<dbReference type="PANTHER" id="PTHR33281:SF19">
    <property type="entry name" value="VOLTAGE-DEPENDENT ANION CHANNEL-FORMING PROTEIN YNEE"/>
    <property type="match status" value="1"/>
</dbReference>
<protein>
    <submittedName>
        <fullName evidence="10">Putative membrane protein</fullName>
    </submittedName>
</protein>
<proteinExistence type="inferred from homology"/>
<dbReference type="EMBL" id="CP011125">
    <property type="protein sequence ID" value="AKF04996.1"/>
    <property type="molecule type" value="Genomic_DNA"/>
</dbReference>
<dbReference type="AlphaFoldDB" id="A0A0F6W1P5"/>